<dbReference type="OrthoDB" id="7198055at2"/>
<dbReference type="PATRIC" id="fig|1280951.3.peg.2301"/>
<proteinExistence type="predicted"/>
<keyword evidence="2" id="KW-1185">Reference proteome</keyword>
<dbReference type="EMBL" id="ARYI01000009">
    <property type="protein sequence ID" value="KCZ92585.1"/>
    <property type="molecule type" value="Genomic_DNA"/>
</dbReference>
<dbReference type="AlphaFoldDB" id="A0A059FPI9"/>
<dbReference type="RefSeq" id="WP_011646631.1">
    <property type="nucleotide sequence ID" value="NZ_ARYI01000009.1"/>
</dbReference>
<dbReference type="Proteomes" id="UP000025061">
    <property type="component" value="Unassembled WGS sequence"/>
</dbReference>
<protein>
    <submittedName>
        <fullName evidence="1">Uncharacterized protein</fullName>
    </submittedName>
</protein>
<reference evidence="1 2" key="1">
    <citation type="submission" date="2013-04" db="EMBL/GenBank/DDBJ databases">
        <title>Hyphomonas hirschiana VP5 Genome Sequencing.</title>
        <authorList>
            <person name="Lai Q."/>
            <person name="Shao Z."/>
        </authorList>
    </citation>
    <scope>NUCLEOTIDE SEQUENCE [LARGE SCALE GENOMIC DNA]</scope>
    <source>
        <strain evidence="1 2">VP5</strain>
    </source>
</reference>
<accession>A0A059FPI9</accession>
<name>A0A059FPI9_9PROT</name>
<comment type="caution">
    <text evidence="1">The sequence shown here is derived from an EMBL/GenBank/DDBJ whole genome shotgun (WGS) entry which is preliminary data.</text>
</comment>
<organism evidence="1 2">
    <name type="scientific">Hyphomonas hirschiana VP5</name>
    <dbReference type="NCBI Taxonomy" id="1280951"/>
    <lineage>
        <taxon>Bacteria</taxon>
        <taxon>Pseudomonadati</taxon>
        <taxon>Pseudomonadota</taxon>
        <taxon>Alphaproteobacteria</taxon>
        <taxon>Hyphomonadales</taxon>
        <taxon>Hyphomonadaceae</taxon>
        <taxon>Hyphomonas</taxon>
    </lineage>
</organism>
<evidence type="ECO:0000313" key="2">
    <source>
        <dbReference type="Proteomes" id="UP000025061"/>
    </source>
</evidence>
<gene>
    <name evidence="1" type="ORF">HHI_11416</name>
</gene>
<evidence type="ECO:0000313" key="1">
    <source>
        <dbReference type="EMBL" id="KCZ92585.1"/>
    </source>
</evidence>
<sequence>MTPAQIEHLRFNLSQPRNSDWPAPPVVPGHWRDLSGDLALNTIIAICEWLEDERDISNLAADWSIDRARVRSLTCYEDTMLVELGGHAGYGRAGLLNVIVHDEGMALLNGSSAAIHELNAELAPLLGETDRRLEYLNLFMNWVRGTNGRFQPIDSMATLQQRLLPDAAVSLEAIPLSAFEEAPPAEGADVLAQYTGTVLYGEALFRSVMTVDRRGHVEMIEDEELMAGLPVREESLVGPMIISRI</sequence>